<evidence type="ECO:0008006" key="3">
    <source>
        <dbReference type="Google" id="ProtNLM"/>
    </source>
</evidence>
<evidence type="ECO:0000313" key="1">
    <source>
        <dbReference type="EMBL" id="MBB4662036.1"/>
    </source>
</evidence>
<dbReference type="Proteomes" id="UP000585272">
    <property type="component" value="Unassembled WGS sequence"/>
</dbReference>
<organism evidence="1 2">
    <name type="scientific">Conexibacter arvalis</name>
    <dbReference type="NCBI Taxonomy" id="912552"/>
    <lineage>
        <taxon>Bacteria</taxon>
        <taxon>Bacillati</taxon>
        <taxon>Actinomycetota</taxon>
        <taxon>Thermoleophilia</taxon>
        <taxon>Solirubrobacterales</taxon>
        <taxon>Conexibacteraceae</taxon>
        <taxon>Conexibacter</taxon>
    </lineage>
</organism>
<dbReference type="SUPFAM" id="SSF89392">
    <property type="entry name" value="Prokaryotic lipoproteins and lipoprotein localization factors"/>
    <property type="match status" value="1"/>
</dbReference>
<dbReference type="InterPro" id="IPR029046">
    <property type="entry name" value="LolA/LolB/LppX"/>
</dbReference>
<dbReference type="AlphaFoldDB" id="A0A840IB26"/>
<dbReference type="RefSeq" id="WP_183340714.1">
    <property type="nucleotide sequence ID" value="NZ_JACHNU010000001.1"/>
</dbReference>
<sequence>MAPTDLLPDPSDALPPRRLLARGRAALGVGAVALALAAAGCGGDDEGGATTAAGGGATAAQTAATEPATAAGNGVEEQSADEILASAQEAARAATAVRVSGEMEDLRLDLSVVRGEGATGTMAQGGMEFELIVVGDEVFLKGSDAFYEQIAGRAAAALLSGKWLQVPKDDDDFGSIAEIADMEELLGQALDPDADRLTKGEVEEVDGQQAIGITADRGTLYVATEGEPLPVALVGDRTRPGRVTFSGWNEPVELTAPADAIDVAELQGSRR</sequence>
<reference evidence="1 2" key="1">
    <citation type="submission" date="2020-08" db="EMBL/GenBank/DDBJ databases">
        <title>Genomic Encyclopedia of Archaeal and Bacterial Type Strains, Phase II (KMG-II): from individual species to whole genera.</title>
        <authorList>
            <person name="Goeker M."/>
        </authorList>
    </citation>
    <scope>NUCLEOTIDE SEQUENCE [LARGE SCALE GENOMIC DNA]</scope>
    <source>
        <strain evidence="1 2">DSM 23288</strain>
    </source>
</reference>
<keyword evidence="2" id="KW-1185">Reference proteome</keyword>
<accession>A0A840IB26</accession>
<name>A0A840IB26_9ACTN</name>
<protein>
    <recommendedName>
        <fullName evidence="3">Lipoprotein</fullName>
    </recommendedName>
</protein>
<dbReference type="EMBL" id="JACHNU010000001">
    <property type="protein sequence ID" value="MBB4662036.1"/>
    <property type="molecule type" value="Genomic_DNA"/>
</dbReference>
<comment type="caution">
    <text evidence="1">The sequence shown here is derived from an EMBL/GenBank/DDBJ whole genome shotgun (WGS) entry which is preliminary data.</text>
</comment>
<dbReference type="Gene3D" id="2.50.20.20">
    <property type="match status" value="1"/>
</dbReference>
<evidence type="ECO:0000313" key="2">
    <source>
        <dbReference type="Proteomes" id="UP000585272"/>
    </source>
</evidence>
<gene>
    <name evidence="1" type="ORF">BDZ31_001609</name>
</gene>
<proteinExistence type="predicted"/>